<dbReference type="Proteomes" id="UP001158067">
    <property type="component" value="Unassembled WGS sequence"/>
</dbReference>
<keyword evidence="1" id="KW-0472">Membrane</keyword>
<feature type="transmembrane region" description="Helical" evidence="1">
    <location>
        <begin position="346"/>
        <end position="366"/>
    </location>
</feature>
<dbReference type="EMBL" id="FXUG01000001">
    <property type="protein sequence ID" value="SMP43552.1"/>
    <property type="molecule type" value="Genomic_DNA"/>
</dbReference>
<feature type="transmembrane region" description="Helical" evidence="1">
    <location>
        <begin position="482"/>
        <end position="501"/>
    </location>
</feature>
<evidence type="ECO:0000313" key="3">
    <source>
        <dbReference type="Proteomes" id="UP001158067"/>
    </source>
</evidence>
<name>A0ABY1PTP3_9BACT</name>
<feature type="transmembrane region" description="Helical" evidence="1">
    <location>
        <begin position="221"/>
        <end position="242"/>
    </location>
</feature>
<feature type="transmembrane region" description="Helical" evidence="1">
    <location>
        <begin position="513"/>
        <end position="530"/>
    </location>
</feature>
<evidence type="ECO:0000256" key="1">
    <source>
        <dbReference type="SAM" id="Phobius"/>
    </source>
</evidence>
<protein>
    <recommendedName>
        <fullName evidence="4">DUF2029 domain-containing protein</fullName>
    </recommendedName>
</protein>
<feature type="transmembrane region" description="Helical" evidence="1">
    <location>
        <begin position="103"/>
        <end position="124"/>
    </location>
</feature>
<keyword evidence="1" id="KW-1133">Transmembrane helix</keyword>
<dbReference type="RefSeq" id="WP_283431112.1">
    <property type="nucleotide sequence ID" value="NZ_FXUG01000001.1"/>
</dbReference>
<evidence type="ECO:0000313" key="2">
    <source>
        <dbReference type="EMBL" id="SMP43552.1"/>
    </source>
</evidence>
<reference evidence="2 3" key="1">
    <citation type="submission" date="2017-05" db="EMBL/GenBank/DDBJ databases">
        <authorList>
            <person name="Varghese N."/>
            <person name="Submissions S."/>
        </authorList>
    </citation>
    <scope>NUCLEOTIDE SEQUENCE [LARGE SCALE GENOMIC DNA]</scope>
    <source>
        <strain evidence="2 3">DSM 25457</strain>
    </source>
</reference>
<organism evidence="2 3">
    <name type="scientific">Neorhodopirellula lusitana</name>
    <dbReference type="NCBI Taxonomy" id="445327"/>
    <lineage>
        <taxon>Bacteria</taxon>
        <taxon>Pseudomonadati</taxon>
        <taxon>Planctomycetota</taxon>
        <taxon>Planctomycetia</taxon>
        <taxon>Pirellulales</taxon>
        <taxon>Pirellulaceae</taxon>
        <taxon>Neorhodopirellula</taxon>
    </lineage>
</organism>
<sequence length="587" mass="64779">MGADQTQAGSLGYLTQSTNVANESTQAVENKPNADTNVGLLAVLAGLSICVYGIIAGLSWRFDFGSVTTDRPIIAVLCLFAVAFAFYLGAIRIAWRARQSVRMLRLVIGSAIVFRVVMLFSLPIQEVDIYRYLWDGVVSTVGVSPFRYSPGQVSFADLASNEDEDLSRLAKLRDDDPALAEILNRVHFPELPTIYPPTSQAVFAAANLTTPSSSSVLTRVFIMKAWLIGFDIATLFVVIGLLRRCAKPVGLCVIYAWCPLLMKEVANSGHLDAIAVFLTTLAVYMVVRSLGFQPGSSNNRSPQAGSLGYVVLASIVLALAVGAKLYPIILAPLVFFSLVKKLGWRFIVAPTIAFFLVTTVLLSAMVPGESSDSDQSQLHDPSLGVVTFLRRWEMNDFLFLIIIENIKPTAERGPHETAWFTVVPESVRETMVDSVAARFDVDPSEAPFMIARGTTALIFFVVAITLAWRVAAKDPPSFCEAAFLTIAWFWLLCPTLNPWYWTWALPLLPFARGRAWLAVSGLVLIYYLRFWLDYHFPATAVLGTPYTGAAFYDFIVTWIEFAPWFVVLMWRSLGFQPGSQTAPRLEA</sequence>
<feature type="transmembrane region" description="Helical" evidence="1">
    <location>
        <begin position="38"/>
        <end position="60"/>
    </location>
</feature>
<keyword evidence="1" id="KW-0812">Transmembrane</keyword>
<feature type="transmembrane region" description="Helical" evidence="1">
    <location>
        <begin position="307"/>
        <end position="339"/>
    </location>
</feature>
<evidence type="ECO:0008006" key="4">
    <source>
        <dbReference type="Google" id="ProtNLM"/>
    </source>
</evidence>
<keyword evidence="3" id="KW-1185">Reference proteome</keyword>
<gene>
    <name evidence="2" type="ORF">SAMN06265222_101954</name>
</gene>
<comment type="caution">
    <text evidence="2">The sequence shown here is derived from an EMBL/GenBank/DDBJ whole genome shotgun (WGS) entry which is preliminary data.</text>
</comment>
<feature type="transmembrane region" description="Helical" evidence="1">
    <location>
        <begin position="72"/>
        <end position="91"/>
    </location>
</feature>
<feature type="transmembrane region" description="Helical" evidence="1">
    <location>
        <begin position="551"/>
        <end position="570"/>
    </location>
</feature>
<feature type="transmembrane region" description="Helical" evidence="1">
    <location>
        <begin position="269"/>
        <end position="287"/>
    </location>
</feature>
<feature type="transmembrane region" description="Helical" evidence="1">
    <location>
        <begin position="449"/>
        <end position="470"/>
    </location>
</feature>
<accession>A0ABY1PTP3</accession>
<proteinExistence type="predicted"/>